<keyword evidence="2" id="KW-1185">Reference proteome</keyword>
<proteinExistence type="predicted"/>
<sequence length="104" mass="11314">MGSGGIAIEQDCVSMAASTEISMASSMETIFAVIVKLHSACSLRKRSCHCPVTISSPKVQSYAVSPTIICVVLVSVNLHSYVNSALFKKVFVRREIIEKKLFHP</sequence>
<organism evidence="1 2">
    <name type="scientific">Araneus ventricosus</name>
    <name type="common">Orbweaver spider</name>
    <name type="synonym">Epeira ventricosa</name>
    <dbReference type="NCBI Taxonomy" id="182803"/>
    <lineage>
        <taxon>Eukaryota</taxon>
        <taxon>Metazoa</taxon>
        <taxon>Ecdysozoa</taxon>
        <taxon>Arthropoda</taxon>
        <taxon>Chelicerata</taxon>
        <taxon>Arachnida</taxon>
        <taxon>Araneae</taxon>
        <taxon>Araneomorphae</taxon>
        <taxon>Entelegynae</taxon>
        <taxon>Araneoidea</taxon>
        <taxon>Araneidae</taxon>
        <taxon>Araneus</taxon>
    </lineage>
</organism>
<dbReference type="EMBL" id="BGPR01007893">
    <property type="protein sequence ID" value="GBN30303.1"/>
    <property type="molecule type" value="Genomic_DNA"/>
</dbReference>
<comment type="caution">
    <text evidence="1">The sequence shown here is derived from an EMBL/GenBank/DDBJ whole genome shotgun (WGS) entry which is preliminary data.</text>
</comment>
<protein>
    <submittedName>
        <fullName evidence="1">Uncharacterized protein</fullName>
    </submittedName>
</protein>
<gene>
    <name evidence="1" type="ORF">AVEN_251776_1</name>
</gene>
<evidence type="ECO:0000313" key="1">
    <source>
        <dbReference type="EMBL" id="GBN30303.1"/>
    </source>
</evidence>
<accession>A0A4Y2MUD1</accession>
<reference evidence="1 2" key="1">
    <citation type="journal article" date="2019" name="Sci. Rep.">
        <title>Orb-weaving spider Araneus ventricosus genome elucidates the spidroin gene catalogue.</title>
        <authorList>
            <person name="Kono N."/>
            <person name="Nakamura H."/>
            <person name="Ohtoshi R."/>
            <person name="Moran D.A.P."/>
            <person name="Shinohara A."/>
            <person name="Yoshida Y."/>
            <person name="Fujiwara M."/>
            <person name="Mori M."/>
            <person name="Tomita M."/>
            <person name="Arakawa K."/>
        </authorList>
    </citation>
    <scope>NUCLEOTIDE SEQUENCE [LARGE SCALE GENOMIC DNA]</scope>
</reference>
<name>A0A4Y2MUD1_ARAVE</name>
<dbReference type="AlphaFoldDB" id="A0A4Y2MUD1"/>
<dbReference type="Proteomes" id="UP000499080">
    <property type="component" value="Unassembled WGS sequence"/>
</dbReference>
<evidence type="ECO:0000313" key="2">
    <source>
        <dbReference type="Proteomes" id="UP000499080"/>
    </source>
</evidence>